<evidence type="ECO:0008006" key="4">
    <source>
        <dbReference type="Google" id="ProtNLM"/>
    </source>
</evidence>
<keyword evidence="1" id="KW-1133">Transmembrane helix</keyword>
<accession>A0A2G3PM47</accession>
<gene>
    <name evidence="2" type="ORF">CSW57_11660</name>
</gene>
<protein>
    <recommendedName>
        <fullName evidence="4">Ribosomal L7/L12-like protein</fullName>
    </recommendedName>
</protein>
<name>A0A2G3PM47_WILMA</name>
<reference evidence="2 3" key="1">
    <citation type="submission" date="2017-10" db="EMBL/GenBank/DDBJ databases">
        <title>The draft genome sequence of Williamsia sp. BULT 1.1 isolated from the semi-arid grassland soils from South Africa.</title>
        <authorList>
            <person name="Kabwe M.H."/>
            <person name="Govender N."/>
            <person name="Mutseka Lunga P."/>
            <person name="Vikram S."/>
            <person name="Makhalanyane T.P."/>
        </authorList>
    </citation>
    <scope>NUCLEOTIDE SEQUENCE [LARGE SCALE GENOMIC DNA]</scope>
    <source>
        <strain evidence="2 3">BULT 1.1</strain>
    </source>
</reference>
<dbReference type="Proteomes" id="UP000225108">
    <property type="component" value="Unassembled WGS sequence"/>
</dbReference>
<evidence type="ECO:0000313" key="2">
    <source>
        <dbReference type="EMBL" id="PHV66898.1"/>
    </source>
</evidence>
<keyword evidence="1" id="KW-0812">Transmembrane</keyword>
<dbReference type="EMBL" id="PEBD01000008">
    <property type="protein sequence ID" value="PHV66898.1"/>
    <property type="molecule type" value="Genomic_DNA"/>
</dbReference>
<feature type="transmembrane region" description="Helical" evidence="1">
    <location>
        <begin position="43"/>
        <end position="61"/>
    </location>
</feature>
<dbReference type="AlphaFoldDB" id="A0A2G3PM47"/>
<feature type="transmembrane region" description="Helical" evidence="1">
    <location>
        <begin position="20"/>
        <end position="37"/>
    </location>
</feature>
<evidence type="ECO:0000313" key="3">
    <source>
        <dbReference type="Proteomes" id="UP000225108"/>
    </source>
</evidence>
<evidence type="ECO:0000256" key="1">
    <source>
        <dbReference type="SAM" id="Phobius"/>
    </source>
</evidence>
<keyword evidence="1" id="KW-0472">Membrane</keyword>
<sequence length="142" mass="15776">MGRRWYDSDRIVQFRRWSDLLGLVVLVGVSPSVLEAVTSNPSAWNWFTAALWVVAVFWYAYSAVTALRNRHAPPRARLLPEDVPTHDVRRIVHDVPDRIPAVKALRESNPGLTLKDAVDLVDAARDTKRPGAGPSVGNSPTL</sequence>
<proteinExistence type="predicted"/>
<organism evidence="2 3">
    <name type="scientific">Williamsia marianensis</name>
    <dbReference type="NCBI Taxonomy" id="85044"/>
    <lineage>
        <taxon>Bacteria</taxon>
        <taxon>Bacillati</taxon>
        <taxon>Actinomycetota</taxon>
        <taxon>Actinomycetes</taxon>
        <taxon>Mycobacteriales</taxon>
        <taxon>Nocardiaceae</taxon>
        <taxon>Williamsia</taxon>
    </lineage>
</organism>
<comment type="caution">
    <text evidence="2">The sequence shown here is derived from an EMBL/GenBank/DDBJ whole genome shotgun (WGS) entry which is preliminary data.</text>
</comment>